<reference evidence="3 4" key="1">
    <citation type="journal article" date="2014" name="Syst. Appl. Microbiol.">
        <title>Evidence for the existence of two new members of the family Chlamydiaceae and proposal of Chlamydia avium sp. nov. and Chlamydia gallinacea sp. nov.</title>
        <authorList>
            <person name="Sachse K."/>
            <person name="Laroucau K."/>
            <person name="Riege K."/>
            <person name="Wehner S."/>
            <person name="Dilcher M."/>
            <person name="Creasy H.H."/>
            <person name="Weidmann M."/>
            <person name="Myers G."/>
            <person name="Vorimore F."/>
            <person name="Vicari N."/>
            <person name="Magnino S."/>
            <person name="Liebler-Tenorio E."/>
            <person name="Ruettger A."/>
            <person name="Bavoil P.M."/>
            <person name="Hufert F.T."/>
            <person name="Rossello-Mora R."/>
            <person name="Marz M."/>
        </authorList>
    </citation>
    <scope>NUCLEOTIDE SEQUENCE [LARGE SCALE GENOMIC DNA]</scope>
    <source>
        <strain evidence="3 4">10DC88</strain>
    </source>
</reference>
<dbReference type="PATRIC" id="fig|1229831.3.peg.812"/>
<dbReference type="RefSeq" id="WP_038501033.1">
    <property type="nucleotide sequence ID" value="NZ_CP006571.1"/>
</dbReference>
<dbReference type="Proteomes" id="UP000019433">
    <property type="component" value="Chromosome"/>
</dbReference>
<evidence type="ECO:0000313" key="3">
    <source>
        <dbReference type="EMBL" id="AHK63664.1"/>
    </source>
</evidence>
<dbReference type="eggNOG" id="COG1511">
    <property type="taxonomic scope" value="Bacteria"/>
</dbReference>
<evidence type="ECO:0000256" key="1">
    <source>
        <dbReference type="SAM" id="Coils"/>
    </source>
</evidence>
<feature type="compositionally biased region" description="Low complexity" evidence="2">
    <location>
        <begin position="87"/>
        <end position="96"/>
    </location>
</feature>
<dbReference type="AlphaFoldDB" id="W8JN22"/>
<gene>
    <name evidence="3" type="ORF">M832_08150</name>
</gene>
<dbReference type="HOGENOM" id="CLU_016003_0_0_0"/>
<dbReference type="KEGG" id="cav:M832_08150"/>
<sequence length="873" mass="97153">MSSLHIQNLSTTVPGNALFKIKLDHKFSNFNPKAQPAIDIEAINSGLYALKRLATILDAGTIHASSLLNPHNTIFPSPPKQPKRSDNSTTTNTNNDTTETIASIQEATAVALVPTILNGLDTLIESVTELNLSQVSSITLAIALVSPLKDKDSLNETQQKTVFNNSYEPTDDDLITQIKKEQASAIQSGQQALREKLTAAGATEENIQEALTEYENTFAQDFFDTYVSKQIMTYRSSVGACTLQMMQDMSSIATQPPEPTQYNVDEVNARVVLLSIFDGLKDAVQKNPALGGNDEIIKTQLALSKYLTQSSLSEDDIQTIYTASVLPQQSTLDEYLPSRDGALYREGIVSAYQTAVQNLNTVRLSIENEKETLENQLELFQKAQNCFSTWAELTDIIVKQKEYTSEIVTAAMESYAGLMNLSQIYGYLQQDEKTLIEPYVNSILELKVKNNDVSMSGFIARTIVFQELADYTLQNFINNESTIQTYLNNKGQLFKTNYSFFSDIGQDVSTIATTSLGTYLTTAQSRGQQGQTTYYIPNFANFVEQIKIADNEELPTEATEILNNFSKAATEHIQKLQQQITDLEEKYEEFDPANASFTDERANAVTSWLNSESLGSAFIYFILNSQLPKQSILLDPLIEEINFNNLAANAINKLLEITNTFSTTSVYYNFSSYLVESKEGENLFCGDYYETLVAVSKEKDHIFNDVNLCRRASVLVEELMKKINTLSGASSSQITEMRNATANYNYALNITLNQLNVLNALLTSLTITPEMDNNTVKENVFKIVGMKDWMSTLASLEGFIANGFPNISITGGLGTLFTQIQSDQQNYTTQSQTQQLNLQNQMSSVQQEWTLVSTSMQVLNKILTHLAGEIYPN</sequence>
<dbReference type="EMBL" id="CP006571">
    <property type="protein sequence ID" value="AHK63664.1"/>
    <property type="molecule type" value="Genomic_DNA"/>
</dbReference>
<keyword evidence="1" id="KW-0175">Coiled coil</keyword>
<accession>W8JN22</accession>
<name>W8JN22_9CHLA</name>
<evidence type="ECO:0000313" key="4">
    <source>
        <dbReference type="Proteomes" id="UP000019433"/>
    </source>
</evidence>
<dbReference type="Pfam" id="PF04518">
    <property type="entry name" value="Effector_1"/>
    <property type="match status" value="1"/>
</dbReference>
<protein>
    <submittedName>
        <fullName evidence="3">Effector from type III secretion system family protein</fullName>
    </submittedName>
</protein>
<evidence type="ECO:0000256" key="2">
    <source>
        <dbReference type="SAM" id="MobiDB-lite"/>
    </source>
</evidence>
<dbReference type="InterPro" id="IPR007606">
    <property type="entry name" value="T3SS_effector"/>
</dbReference>
<feature type="region of interest" description="Disordered" evidence="2">
    <location>
        <begin position="68"/>
        <end position="96"/>
    </location>
</feature>
<proteinExistence type="predicted"/>
<organism evidence="3 4">
    <name type="scientific">Chlamydia avium 10DC88</name>
    <dbReference type="NCBI Taxonomy" id="1229831"/>
    <lineage>
        <taxon>Bacteria</taxon>
        <taxon>Pseudomonadati</taxon>
        <taxon>Chlamydiota</taxon>
        <taxon>Chlamydiia</taxon>
        <taxon>Chlamydiales</taxon>
        <taxon>Chlamydiaceae</taxon>
        <taxon>Chlamydia/Chlamydophila group</taxon>
        <taxon>Chlamydia</taxon>
    </lineage>
</organism>
<feature type="coiled-coil region" evidence="1">
    <location>
        <begin position="356"/>
        <end position="383"/>
    </location>
</feature>
<dbReference type="STRING" id="1229831.M832_08150"/>